<gene>
    <name evidence="1" type="ORF">IMZ28_06255</name>
</gene>
<protein>
    <submittedName>
        <fullName evidence="1">Uncharacterized protein</fullName>
    </submittedName>
</protein>
<dbReference type="KEGG" id="sinu:IMZ28_06255"/>
<dbReference type="EMBL" id="CP063164">
    <property type="protein sequence ID" value="QOR61068.1"/>
    <property type="molecule type" value="Genomic_DNA"/>
</dbReference>
<name>A0A7M1S0X7_9BACT</name>
<organism evidence="1 2">
    <name type="scientific">Sulfurovum indicum</name>
    <dbReference type="NCBI Taxonomy" id="2779528"/>
    <lineage>
        <taxon>Bacteria</taxon>
        <taxon>Pseudomonadati</taxon>
        <taxon>Campylobacterota</taxon>
        <taxon>Epsilonproteobacteria</taxon>
        <taxon>Campylobacterales</taxon>
        <taxon>Sulfurovaceae</taxon>
        <taxon>Sulfurovum</taxon>
    </lineage>
</organism>
<keyword evidence="2" id="KW-1185">Reference proteome</keyword>
<dbReference type="RefSeq" id="WP_197547740.1">
    <property type="nucleotide sequence ID" value="NZ_CP063164.1"/>
</dbReference>
<evidence type="ECO:0000313" key="1">
    <source>
        <dbReference type="EMBL" id="QOR61068.1"/>
    </source>
</evidence>
<accession>A0A7M1S0X7</accession>
<reference evidence="1 2" key="1">
    <citation type="submission" date="2020-10" db="EMBL/GenBank/DDBJ databases">
        <title>The genome of sulfurovum sp.</title>
        <authorList>
            <person name="Xie S."/>
            <person name="Shao Z."/>
            <person name="Jiang L."/>
        </authorList>
    </citation>
    <scope>NUCLEOTIDE SEQUENCE [LARGE SCALE GENOMIC DNA]</scope>
    <source>
        <strain evidence="1 2">ST-419</strain>
    </source>
</reference>
<dbReference type="Proteomes" id="UP000595074">
    <property type="component" value="Chromosome"/>
</dbReference>
<dbReference type="AlphaFoldDB" id="A0A7M1S0X7"/>
<proteinExistence type="predicted"/>
<evidence type="ECO:0000313" key="2">
    <source>
        <dbReference type="Proteomes" id="UP000595074"/>
    </source>
</evidence>
<sequence length="68" mass="7943">MQYVYMINNKNIVSDIKFGTIDTFGNFKAEAEDNAILFGLKEKVDKMMKEGEKKQNFKGFSLRLREDD</sequence>